<dbReference type="SMART" id="SM00248">
    <property type="entry name" value="ANK"/>
    <property type="match status" value="3"/>
</dbReference>
<dbReference type="PRINTS" id="PR01415">
    <property type="entry name" value="ANKYRIN"/>
</dbReference>
<evidence type="ECO:0000256" key="1">
    <source>
        <dbReference type="ARBA" id="ARBA00022737"/>
    </source>
</evidence>
<dbReference type="SUPFAM" id="SSF48403">
    <property type="entry name" value="Ankyrin repeat"/>
    <property type="match status" value="1"/>
</dbReference>
<evidence type="ECO:0000313" key="5">
    <source>
        <dbReference type="Proteomes" id="UP000598350"/>
    </source>
</evidence>
<dbReference type="Proteomes" id="UP000598350">
    <property type="component" value="Unassembled WGS sequence"/>
</dbReference>
<dbReference type="InterPro" id="IPR002110">
    <property type="entry name" value="Ankyrin_rpt"/>
</dbReference>
<feature type="repeat" description="ANK" evidence="3">
    <location>
        <begin position="67"/>
        <end position="101"/>
    </location>
</feature>
<sequence length="123" mass="13819">MERSDFLISVIDMNFEKAKQIIHDGIDINQCDSNGWTALHFAAQNNDIRIGKLLIDKGASLDLQDKYGNSPLWRATFTSNGKGDFISLLLANGADRNLKNLNDISPVELAKTIANYDILRFYK</sequence>
<protein>
    <submittedName>
        <fullName evidence="4">Ankyrin repeat domain-containing protein</fullName>
    </submittedName>
</protein>
<feature type="repeat" description="ANK" evidence="3">
    <location>
        <begin position="34"/>
        <end position="66"/>
    </location>
</feature>
<accession>A0ABR7VK81</accession>
<evidence type="ECO:0000313" key="4">
    <source>
        <dbReference type="EMBL" id="MBD0852572.1"/>
    </source>
</evidence>
<dbReference type="PROSITE" id="PS50297">
    <property type="entry name" value="ANK_REP_REGION"/>
    <property type="match status" value="1"/>
</dbReference>
<dbReference type="EMBL" id="JABTCG010000011">
    <property type="protein sequence ID" value="MBD0852572.1"/>
    <property type="molecule type" value="Genomic_DNA"/>
</dbReference>
<dbReference type="RefSeq" id="WP_188315693.1">
    <property type="nucleotide sequence ID" value="NZ_JABTCG010000011.1"/>
</dbReference>
<organism evidence="4 5">
    <name type="scientific">Maribacter arenosus</name>
    <dbReference type="NCBI Taxonomy" id="1854708"/>
    <lineage>
        <taxon>Bacteria</taxon>
        <taxon>Pseudomonadati</taxon>
        <taxon>Bacteroidota</taxon>
        <taxon>Flavobacteriia</taxon>
        <taxon>Flavobacteriales</taxon>
        <taxon>Flavobacteriaceae</taxon>
        <taxon>Maribacter</taxon>
    </lineage>
</organism>
<evidence type="ECO:0000256" key="3">
    <source>
        <dbReference type="PROSITE-ProRule" id="PRU00023"/>
    </source>
</evidence>
<dbReference type="PROSITE" id="PS50088">
    <property type="entry name" value="ANK_REPEAT"/>
    <property type="match status" value="2"/>
</dbReference>
<name>A0ABR7VK81_9FLAO</name>
<comment type="caution">
    <text evidence="4">The sequence shown here is derived from an EMBL/GenBank/DDBJ whole genome shotgun (WGS) entry which is preliminary data.</text>
</comment>
<evidence type="ECO:0000256" key="2">
    <source>
        <dbReference type="ARBA" id="ARBA00023043"/>
    </source>
</evidence>
<dbReference type="Gene3D" id="1.25.40.20">
    <property type="entry name" value="Ankyrin repeat-containing domain"/>
    <property type="match status" value="1"/>
</dbReference>
<reference evidence="4 5" key="1">
    <citation type="submission" date="2020-05" db="EMBL/GenBank/DDBJ databases">
        <title>The draft genome sequence of Maribacter arenosus CAU 1321.</title>
        <authorList>
            <person name="Mu L."/>
        </authorList>
    </citation>
    <scope>NUCLEOTIDE SEQUENCE [LARGE SCALE GENOMIC DNA]</scope>
    <source>
        <strain evidence="4 5">CAU 1321</strain>
    </source>
</reference>
<proteinExistence type="predicted"/>
<keyword evidence="1" id="KW-0677">Repeat</keyword>
<dbReference type="Pfam" id="PF12796">
    <property type="entry name" value="Ank_2"/>
    <property type="match status" value="1"/>
</dbReference>
<keyword evidence="5" id="KW-1185">Reference proteome</keyword>
<keyword evidence="2 3" id="KW-0040">ANK repeat</keyword>
<gene>
    <name evidence="4" type="ORF">HPE63_17990</name>
</gene>
<dbReference type="PANTHER" id="PTHR24171">
    <property type="entry name" value="ANKYRIN REPEAT DOMAIN-CONTAINING PROTEIN 39-RELATED"/>
    <property type="match status" value="1"/>
</dbReference>
<dbReference type="InterPro" id="IPR036770">
    <property type="entry name" value="Ankyrin_rpt-contain_sf"/>
</dbReference>